<keyword evidence="3" id="KW-1185">Reference proteome</keyword>
<dbReference type="Gene3D" id="3.40.50.2000">
    <property type="entry name" value="Glycogen Phosphorylase B"/>
    <property type="match status" value="2"/>
</dbReference>
<dbReference type="Proteomes" id="UP000264702">
    <property type="component" value="Unassembled WGS sequence"/>
</dbReference>
<dbReference type="PANTHER" id="PTHR45947:SF3">
    <property type="entry name" value="SULFOQUINOVOSYL TRANSFERASE SQD2"/>
    <property type="match status" value="1"/>
</dbReference>
<evidence type="ECO:0000313" key="3">
    <source>
        <dbReference type="Proteomes" id="UP000264702"/>
    </source>
</evidence>
<dbReference type="InterPro" id="IPR001296">
    <property type="entry name" value="Glyco_trans_1"/>
</dbReference>
<dbReference type="AlphaFoldDB" id="A0A372ISS3"/>
<accession>A0A372ISS3</accession>
<comment type="caution">
    <text evidence="2">The sequence shown here is derived from an EMBL/GenBank/DDBJ whole genome shotgun (WGS) entry which is preliminary data.</text>
</comment>
<dbReference type="EMBL" id="QVQT01000002">
    <property type="protein sequence ID" value="RFU17954.1"/>
    <property type="molecule type" value="Genomic_DNA"/>
</dbReference>
<reference evidence="2 3" key="1">
    <citation type="submission" date="2018-08" db="EMBL/GenBank/DDBJ databases">
        <title>Acidipila sp. 4G-K13, an acidobacterium isolated from forest soil.</title>
        <authorList>
            <person name="Gao Z.-H."/>
            <person name="Qiu L.-H."/>
        </authorList>
    </citation>
    <scope>NUCLEOTIDE SEQUENCE [LARGE SCALE GENOMIC DNA]</scope>
    <source>
        <strain evidence="2 3">4G-K13</strain>
    </source>
</reference>
<dbReference type="InterPro" id="IPR050194">
    <property type="entry name" value="Glycosyltransferase_grp1"/>
</dbReference>
<name>A0A372ISS3_9BACT</name>
<dbReference type="RefSeq" id="WP_117298697.1">
    <property type="nucleotide sequence ID" value="NZ_QVQT02000002.1"/>
</dbReference>
<proteinExistence type="predicted"/>
<dbReference type="SUPFAM" id="SSF53756">
    <property type="entry name" value="UDP-Glycosyltransferase/glycogen phosphorylase"/>
    <property type="match status" value="1"/>
</dbReference>
<evidence type="ECO:0000259" key="1">
    <source>
        <dbReference type="Pfam" id="PF00534"/>
    </source>
</evidence>
<dbReference type="PANTHER" id="PTHR45947">
    <property type="entry name" value="SULFOQUINOVOSYL TRANSFERASE SQD2"/>
    <property type="match status" value="1"/>
</dbReference>
<sequence length="420" mass="46773">MAQIPGSAKLQAPRGTQEPRRTARLAYFVSHPIQYQVPLLRRIAAEADIDLQVFYFSDLSVRGYNDAGFGGVRVEWDIPLLDGYKSEFLPGFRHRDSFSFASPVNHGIFSRLRRGHFDAVWLHGYHTMSCLQVLFAAKLLGLPLFLRTDSSLNDRVRSTKTLLAKKLFFGIIGSAVSGILSVGKANDDYWQEALGANVRIFPMPYAVDNDFFHCQAVKASAGREAFRSELGLEPGRPVLLFASKLQGRKRCIDLVEAYLRLSSAPGRPRPYLLIVGNGEERQAVEARAAAAADGDIRFLGFRNQTELPRFFDLCDIFVLPSIHEPYGLVINEVMNASRTVVVSDQVGCHPDLVHDGLNGRVFPAENIDALAECLQQLLDQPDLRESMGRNSLRLIQHFTFEQDVAGLRQALAFAVPGFHA</sequence>
<organism evidence="2 3">
    <name type="scientific">Paracidobacterium acidisoli</name>
    <dbReference type="NCBI Taxonomy" id="2303751"/>
    <lineage>
        <taxon>Bacteria</taxon>
        <taxon>Pseudomonadati</taxon>
        <taxon>Acidobacteriota</taxon>
        <taxon>Terriglobia</taxon>
        <taxon>Terriglobales</taxon>
        <taxon>Acidobacteriaceae</taxon>
        <taxon>Paracidobacterium</taxon>
    </lineage>
</organism>
<evidence type="ECO:0000313" key="2">
    <source>
        <dbReference type="EMBL" id="RFU17954.1"/>
    </source>
</evidence>
<feature type="domain" description="Glycosyl transferase family 1" evidence="1">
    <location>
        <begin position="223"/>
        <end position="391"/>
    </location>
</feature>
<keyword evidence="2" id="KW-0808">Transferase</keyword>
<dbReference type="OrthoDB" id="9795068at2"/>
<dbReference type="Pfam" id="PF00534">
    <property type="entry name" value="Glycos_transf_1"/>
    <property type="match status" value="1"/>
</dbReference>
<gene>
    <name evidence="2" type="ORF">D0Y96_05160</name>
</gene>
<protein>
    <submittedName>
        <fullName evidence="2">Glycosyltransferase family 1 protein</fullName>
    </submittedName>
</protein>
<dbReference type="GO" id="GO:0016758">
    <property type="term" value="F:hexosyltransferase activity"/>
    <property type="evidence" value="ECO:0007669"/>
    <property type="project" value="TreeGrafter"/>
</dbReference>
<dbReference type="CDD" id="cd03801">
    <property type="entry name" value="GT4_PimA-like"/>
    <property type="match status" value="1"/>
</dbReference>